<gene>
    <name evidence="1" type="ORF">ENT43_03135</name>
</gene>
<evidence type="ECO:0000313" key="1">
    <source>
        <dbReference type="EMBL" id="HGT71226.1"/>
    </source>
</evidence>
<organism evidence="1">
    <name type="scientific">candidate division CPR3 bacterium</name>
    <dbReference type="NCBI Taxonomy" id="2268181"/>
    <lineage>
        <taxon>Bacteria</taxon>
        <taxon>Bacteria division CPR3</taxon>
    </lineage>
</organism>
<sequence length="162" mass="19404">MSENKREIPKDFEKIKAKGEEFYKSIDDVSCPYLNKKVSFNAMGLEHLNFKKRREKARPPKDQYMRFKLIHIAPEILKSSHTLQGIWETKKFEKVRTNGRNDMVRTPVNYYEFIAVVKRNRVKVIVKQIDGSEIFFWSLIPFWGMNEEYMERILHDGEPEED</sequence>
<proteinExistence type="predicted"/>
<comment type="caution">
    <text evidence="1">The sequence shown here is derived from an EMBL/GenBank/DDBJ whole genome shotgun (WGS) entry which is preliminary data.</text>
</comment>
<name>A0A7C4M5U9_UNCC3</name>
<reference evidence="1" key="1">
    <citation type="journal article" date="2020" name="mSystems">
        <title>Genome- and Community-Level Interaction Insights into Carbon Utilization and Element Cycling Functions of Hydrothermarchaeota in Hydrothermal Sediment.</title>
        <authorList>
            <person name="Zhou Z."/>
            <person name="Liu Y."/>
            <person name="Xu W."/>
            <person name="Pan J."/>
            <person name="Luo Z.H."/>
            <person name="Li M."/>
        </authorList>
    </citation>
    <scope>NUCLEOTIDE SEQUENCE [LARGE SCALE GENOMIC DNA]</scope>
    <source>
        <strain evidence="1">SpSt-579</strain>
    </source>
</reference>
<protein>
    <submittedName>
        <fullName evidence="1">Uncharacterized protein</fullName>
    </submittedName>
</protein>
<dbReference type="EMBL" id="DSYQ01000014">
    <property type="protein sequence ID" value="HGT71226.1"/>
    <property type="molecule type" value="Genomic_DNA"/>
</dbReference>
<dbReference type="AlphaFoldDB" id="A0A7C4M5U9"/>
<accession>A0A7C4M5U9</accession>